<accession>A0A0A1VQA6</accession>
<proteinExistence type="predicted"/>
<comment type="caution">
    <text evidence="1">The sequence shown here is derived from an EMBL/GenBank/DDBJ whole genome shotgun (WGS) entry which is preliminary data.</text>
</comment>
<organism evidence="1 2">
    <name type="scientific">Microcystis aeruginosa NIES-44</name>
    <dbReference type="NCBI Taxonomy" id="449439"/>
    <lineage>
        <taxon>Bacteria</taxon>
        <taxon>Bacillati</taxon>
        <taxon>Cyanobacteriota</taxon>
        <taxon>Cyanophyceae</taxon>
        <taxon>Oscillatoriophycideae</taxon>
        <taxon>Chroococcales</taxon>
        <taxon>Microcystaceae</taxon>
        <taxon>Microcystis</taxon>
    </lineage>
</organism>
<sequence length="77" mass="9028">MCLARTHDTAFDRGLISFDEDLRLIIGHEIEKKAQDQGSETLELNFINYRGKTLNVPARFSPDLDFKNYHRYHIFQG</sequence>
<name>A0A0A1VQA6_MICAE</name>
<gene>
    <name evidence="1" type="ORF">N44_00260</name>
</gene>
<protein>
    <submittedName>
        <fullName evidence="1">Uncharacterized protein</fullName>
    </submittedName>
</protein>
<dbReference type="AlphaFoldDB" id="A0A0A1VQA6"/>
<reference evidence="2" key="1">
    <citation type="journal article" date="2015" name="Genome">
        <title>Whole Genome Sequence of the Non-Microcystin-Producing Microcystis aeruginosa Strain NIES-44.</title>
        <authorList>
            <person name="Okano K."/>
            <person name="Miyata N."/>
            <person name="Ozaki Y."/>
        </authorList>
    </citation>
    <scope>NUCLEOTIDE SEQUENCE [LARGE SCALE GENOMIC DNA]</scope>
    <source>
        <strain evidence="2">NIES-44</strain>
    </source>
</reference>
<dbReference type="EMBL" id="BBPA01000015">
    <property type="protein sequence ID" value="GAL91972.1"/>
    <property type="molecule type" value="Genomic_DNA"/>
</dbReference>
<dbReference type="Proteomes" id="UP000030321">
    <property type="component" value="Unassembled WGS sequence"/>
</dbReference>
<evidence type="ECO:0000313" key="2">
    <source>
        <dbReference type="Proteomes" id="UP000030321"/>
    </source>
</evidence>
<evidence type="ECO:0000313" key="1">
    <source>
        <dbReference type="EMBL" id="GAL91972.1"/>
    </source>
</evidence>